<dbReference type="EMBL" id="CP040078">
    <property type="protein sequence ID" value="QCP52658.1"/>
    <property type="molecule type" value="Genomic_DNA"/>
</dbReference>
<gene>
    <name evidence="2" type="ORF">FAZ95_26280</name>
</gene>
<dbReference type="AlphaFoldDB" id="A0A4P8ITU3"/>
<keyword evidence="1" id="KW-0472">Membrane</keyword>
<sequence length="80" mass="8930">MSPTGKTLHWAVDKWLAPTPAKPARVVRFSRMQGQRRCVCVQAMGSGGLLSIFFFRHDDGSWNVFPPAQARPAMSAWRTA</sequence>
<dbReference type="Proteomes" id="UP000298656">
    <property type="component" value="Chromosome 2"/>
</dbReference>
<dbReference type="KEGG" id="tvl:FAZ95_26280"/>
<evidence type="ECO:0000256" key="1">
    <source>
        <dbReference type="SAM" id="Phobius"/>
    </source>
</evidence>
<accession>A0A4P8ITU3</accession>
<evidence type="ECO:0000313" key="3">
    <source>
        <dbReference type="Proteomes" id="UP000298656"/>
    </source>
</evidence>
<keyword evidence="1" id="KW-1133">Transmembrane helix</keyword>
<proteinExistence type="predicted"/>
<feature type="transmembrane region" description="Helical" evidence="1">
    <location>
        <begin position="38"/>
        <end position="55"/>
    </location>
</feature>
<protein>
    <submittedName>
        <fullName evidence="2">Uncharacterized protein</fullName>
    </submittedName>
</protein>
<keyword evidence="3" id="KW-1185">Reference proteome</keyword>
<reference evidence="2 3" key="1">
    <citation type="submission" date="2019-05" db="EMBL/GenBank/DDBJ databases">
        <title>Burkholderia sp. DHOD12, isolated from subtropical forest soil.</title>
        <authorList>
            <person name="Gao Z.-H."/>
            <person name="Qiu L.-H."/>
        </authorList>
    </citation>
    <scope>NUCLEOTIDE SEQUENCE [LARGE SCALE GENOMIC DNA]</scope>
    <source>
        <strain evidence="2 3">DHOD12</strain>
    </source>
</reference>
<name>A0A4P8ITU3_9BURK</name>
<dbReference type="OrthoDB" id="8926609at2"/>
<organism evidence="2 3">
    <name type="scientific">Trinickia violacea</name>
    <dbReference type="NCBI Taxonomy" id="2571746"/>
    <lineage>
        <taxon>Bacteria</taxon>
        <taxon>Pseudomonadati</taxon>
        <taxon>Pseudomonadota</taxon>
        <taxon>Betaproteobacteria</taxon>
        <taxon>Burkholderiales</taxon>
        <taxon>Burkholderiaceae</taxon>
        <taxon>Trinickia</taxon>
    </lineage>
</organism>
<dbReference type="RefSeq" id="WP_137335429.1">
    <property type="nucleotide sequence ID" value="NZ_CP040078.1"/>
</dbReference>
<evidence type="ECO:0000313" key="2">
    <source>
        <dbReference type="EMBL" id="QCP52658.1"/>
    </source>
</evidence>
<keyword evidence="1" id="KW-0812">Transmembrane</keyword>